<keyword evidence="4" id="KW-1133">Transmembrane helix</keyword>
<keyword evidence="4" id="KW-0472">Membrane</keyword>
<keyword evidence="2" id="KW-0732">Signal</keyword>
<evidence type="ECO:0000313" key="6">
    <source>
        <dbReference type="RefSeq" id="XP_015178978.1"/>
    </source>
</evidence>
<dbReference type="Pfam" id="PF13516">
    <property type="entry name" value="LRR_6"/>
    <property type="match status" value="1"/>
</dbReference>
<protein>
    <submittedName>
        <fullName evidence="6">Toll-like receptor 13</fullName>
    </submittedName>
</protein>
<dbReference type="InterPro" id="IPR003591">
    <property type="entry name" value="Leu-rich_rpt_typical-subtyp"/>
</dbReference>
<reference evidence="6" key="1">
    <citation type="submission" date="2025-08" db="UniProtKB">
        <authorList>
            <consortium name="RefSeq"/>
        </authorList>
    </citation>
    <scope>IDENTIFICATION</scope>
    <source>
        <tissue evidence="6">Whole body</tissue>
    </source>
</reference>
<organism evidence="5 6">
    <name type="scientific">Polistes dominula</name>
    <name type="common">European paper wasp</name>
    <name type="synonym">Vespa dominula</name>
    <dbReference type="NCBI Taxonomy" id="743375"/>
    <lineage>
        <taxon>Eukaryota</taxon>
        <taxon>Metazoa</taxon>
        <taxon>Ecdysozoa</taxon>
        <taxon>Arthropoda</taxon>
        <taxon>Hexapoda</taxon>
        <taxon>Insecta</taxon>
        <taxon>Pterygota</taxon>
        <taxon>Neoptera</taxon>
        <taxon>Endopterygota</taxon>
        <taxon>Hymenoptera</taxon>
        <taxon>Apocrita</taxon>
        <taxon>Aculeata</taxon>
        <taxon>Vespoidea</taxon>
        <taxon>Vespidae</taxon>
        <taxon>Polistinae</taxon>
        <taxon>Polistini</taxon>
        <taxon>Polistes</taxon>
    </lineage>
</organism>
<sequence length="459" mass="52379">MKKLDLSDNFLSEMYIDELVESNNLDELNYSNNQLKVFDNIIFDKLSTITKLNLSHNSIEILKSSIITTPINNLIVLDLSYNNITFISDAFLKPFVHLQYLNLSFNKVTSIYENTFLQLFNLRILMINNNFLSLINFNKLPTNLTELNIGYNKITKLISEPSEIDVKTNINFTNTSQLELLNISGNSLSDFPNITFPRLKVLDISNNNYSHIPIYLSSENYPSIKTVIVSGNPIKNLTLYSKLRLQSFVANNITLVEKINDDTFFKLEAPINDCINLTISNNEKLSFIDEKALNHMNACFVDLSNNKINYISPKLLLSSNGTLKINNGINLQGNPFACDCSLQWMLSDLIPQLYVINQGILNNLRCATPLSLSNKRMVHWYKWKKKIFCDDTSELFDLSEKYSVQLEGVSEKKVITIESSPGLLAILGSAILVLIILFVIGILLTQKLEQKRSRKNRRF</sequence>
<dbReference type="PROSITE" id="PS51450">
    <property type="entry name" value="LRR"/>
    <property type="match status" value="4"/>
</dbReference>
<gene>
    <name evidence="6" type="primary">LOC107067723</name>
</gene>
<name>A0ABM1IFJ1_POLDO</name>
<evidence type="ECO:0000256" key="1">
    <source>
        <dbReference type="ARBA" id="ARBA00022614"/>
    </source>
</evidence>
<dbReference type="InterPro" id="IPR032675">
    <property type="entry name" value="LRR_dom_sf"/>
</dbReference>
<evidence type="ECO:0000256" key="3">
    <source>
        <dbReference type="ARBA" id="ARBA00022737"/>
    </source>
</evidence>
<feature type="transmembrane region" description="Helical" evidence="4">
    <location>
        <begin position="422"/>
        <end position="445"/>
    </location>
</feature>
<evidence type="ECO:0000256" key="2">
    <source>
        <dbReference type="ARBA" id="ARBA00022729"/>
    </source>
</evidence>
<accession>A0ABM1IFJ1</accession>
<keyword evidence="5" id="KW-1185">Reference proteome</keyword>
<dbReference type="GeneID" id="107067723"/>
<dbReference type="InterPro" id="IPR001611">
    <property type="entry name" value="Leu-rich_rpt"/>
</dbReference>
<evidence type="ECO:0000256" key="4">
    <source>
        <dbReference type="SAM" id="Phobius"/>
    </source>
</evidence>
<dbReference type="InterPro" id="IPR050328">
    <property type="entry name" value="Dev_Immune_Receptor"/>
</dbReference>
<dbReference type="PANTHER" id="PTHR24373:SF392">
    <property type="entry name" value="NEPHROCAN"/>
    <property type="match status" value="1"/>
</dbReference>
<keyword evidence="3" id="KW-0677">Repeat</keyword>
<dbReference type="PANTHER" id="PTHR24373">
    <property type="entry name" value="SLIT RELATED LEUCINE-RICH REPEAT NEURONAL PROTEIN"/>
    <property type="match status" value="1"/>
</dbReference>
<dbReference type="Gene3D" id="3.80.10.10">
    <property type="entry name" value="Ribonuclease Inhibitor"/>
    <property type="match status" value="4"/>
</dbReference>
<dbReference type="Pfam" id="PF13855">
    <property type="entry name" value="LRR_8"/>
    <property type="match status" value="1"/>
</dbReference>
<keyword evidence="1" id="KW-0433">Leucine-rich repeat</keyword>
<evidence type="ECO:0000313" key="5">
    <source>
        <dbReference type="Proteomes" id="UP000694924"/>
    </source>
</evidence>
<dbReference type="SMART" id="SM00369">
    <property type="entry name" value="LRR_TYP"/>
    <property type="match status" value="4"/>
</dbReference>
<proteinExistence type="predicted"/>
<dbReference type="SUPFAM" id="SSF52058">
    <property type="entry name" value="L domain-like"/>
    <property type="match status" value="1"/>
</dbReference>
<keyword evidence="4" id="KW-0812">Transmembrane</keyword>
<dbReference type="RefSeq" id="XP_015178978.1">
    <property type="nucleotide sequence ID" value="XM_015323492.1"/>
</dbReference>
<dbReference type="Proteomes" id="UP000694924">
    <property type="component" value="Unplaced"/>
</dbReference>